<name>A0A182Q3X6_9DIPT</name>
<dbReference type="Gene3D" id="3.90.1200.10">
    <property type="match status" value="2"/>
</dbReference>
<evidence type="ECO:0000313" key="2">
    <source>
        <dbReference type="EnsemblMetazoa" id="AFAF002576-PA"/>
    </source>
</evidence>
<feature type="domain" description="CHK kinase-like" evidence="1">
    <location>
        <begin position="137"/>
        <end position="330"/>
    </location>
</feature>
<dbReference type="InterPro" id="IPR004119">
    <property type="entry name" value="EcKL"/>
</dbReference>
<dbReference type="SMART" id="SM00587">
    <property type="entry name" value="CHK"/>
    <property type="match status" value="2"/>
</dbReference>
<dbReference type="EMBL" id="AXCN02000044">
    <property type="status" value="NOT_ANNOTATED_CDS"/>
    <property type="molecule type" value="Genomic_DNA"/>
</dbReference>
<dbReference type="InterPro" id="IPR015897">
    <property type="entry name" value="CHK_kinase-like"/>
</dbReference>
<reference evidence="3" key="1">
    <citation type="submission" date="2014-01" db="EMBL/GenBank/DDBJ databases">
        <title>The Genome Sequence of Anopheles farauti FAR1 (V2).</title>
        <authorList>
            <consortium name="The Broad Institute Genomics Platform"/>
            <person name="Neafsey D.E."/>
            <person name="Besansky N."/>
            <person name="Howell P."/>
            <person name="Walton C."/>
            <person name="Young S.K."/>
            <person name="Zeng Q."/>
            <person name="Gargeya S."/>
            <person name="Fitzgerald M."/>
            <person name="Haas B."/>
            <person name="Abouelleil A."/>
            <person name="Allen A.W."/>
            <person name="Alvarado L."/>
            <person name="Arachchi H.M."/>
            <person name="Berlin A.M."/>
            <person name="Chapman S.B."/>
            <person name="Gainer-Dewar J."/>
            <person name="Goldberg J."/>
            <person name="Griggs A."/>
            <person name="Gujja S."/>
            <person name="Hansen M."/>
            <person name="Howarth C."/>
            <person name="Imamovic A."/>
            <person name="Ireland A."/>
            <person name="Larimer J."/>
            <person name="McCowan C."/>
            <person name="Murphy C."/>
            <person name="Pearson M."/>
            <person name="Poon T.W."/>
            <person name="Priest M."/>
            <person name="Roberts A."/>
            <person name="Saif S."/>
            <person name="Shea T."/>
            <person name="Sisk P."/>
            <person name="Sykes S."/>
            <person name="Wortman J."/>
            <person name="Nusbaum C."/>
            <person name="Birren B."/>
        </authorList>
    </citation>
    <scope>NUCLEOTIDE SEQUENCE [LARGE SCALE GENOMIC DNA]</scope>
    <source>
        <strain evidence="3">FAR1</strain>
    </source>
</reference>
<keyword evidence="3" id="KW-1185">Reference proteome</keyword>
<dbReference type="InterPro" id="IPR011009">
    <property type="entry name" value="Kinase-like_dom_sf"/>
</dbReference>
<sequence>MMSPSKSVKIPEWMTSDFFNDAIAKACNLSEHEFTIETLDVRPATEAGDNFVSIMYRVRVTVLVGAEDRRNVSLIVKALPQFGLSEEMIMSLNVFPKEMEMYTEILPAFEQLYREQGAEVTFGPRCLKHCSDPTDVIVMEDLKDRQFEMAHRQTGLDMEHCQSLLRRLAQFHAASAVYYERKGPYGAKFLEGMFSEKNRAMFEKFQSQHDGFMYQTMSEWPNNGKLYAELMKHRGMDMFDAILSVTKPDPTKFNVLNHGDMWCNNMMFQYDDSNKIKEITLIDFQLCMWCSPVIDLHYFIFSSVRADLRLRELDHLICYYYRHLTENLTLLQYGGVQPSLQELHSDFTERQMYGLNTIFSILPICVMEKTEDASIDLMLDQGDAGIAFKQKMYNGPVYVEQMGALLEYFHDTGAFDIDQLGSQCPSGIECAQSVRLPLWLNRKFFEDVVTSKLEPVQDGERRLIRGVHVELATKKGDNYASVLYRAKVDVLYARTGIVKSFSTIVKAPPKGLLVEHMSYLCLSTREIQMYRKILPAFEQLYSDKGVAIRFGPRCFKVCEGIPADVMVLEDLLHGGTNRMADRRAGLDQHHTELALEQLAKFHAASAVYVEQGNVFSDDFSGRKVIDNMKTMGEMFQPMLDSLVEFMADWDFVDSDHRVDLQALAKNAFSELATIIKPRADRFNVLNHGDLWVNNMLFSYDEQAKPTGVTLVDFQLCCWASPVIDLHSFLFSSVRPELKLTKLNYFLRYYQEKLVESLTLLGYARQLPTLRQLLIDFNDHLMLGLIDAMLALPFALVPESEDASLDTAIESNTDEGQRFQRQLLDNDELRIQMKMLLPYFRNRGVPRKANL</sequence>
<dbReference type="Pfam" id="PF02958">
    <property type="entry name" value="EcKL"/>
    <property type="match status" value="2"/>
</dbReference>
<evidence type="ECO:0000259" key="1">
    <source>
        <dbReference type="SMART" id="SM00587"/>
    </source>
</evidence>
<evidence type="ECO:0000313" key="3">
    <source>
        <dbReference type="Proteomes" id="UP000075886"/>
    </source>
</evidence>
<reference evidence="2" key="2">
    <citation type="submission" date="2020-05" db="UniProtKB">
        <authorList>
            <consortium name="EnsemblMetazoa"/>
        </authorList>
    </citation>
    <scope>IDENTIFICATION</scope>
    <source>
        <strain evidence="2">FAR1</strain>
    </source>
</reference>
<dbReference type="PANTHER" id="PTHR11012:SF6">
    <property type="entry name" value="CHK DOMAIN OV1-RELATED"/>
    <property type="match status" value="1"/>
</dbReference>
<accession>A0A182Q3X6</accession>
<organism evidence="2 3">
    <name type="scientific">Anopheles farauti</name>
    <dbReference type="NCBI Taxonomy" id="69004"/>
    <lineage>
        <taxon>Eukaryota</taxon>
        <taxon>Metazoa</taxon>
        <taxon>Ecdysozoa</taxon>
        <taxon>Arthropoda</taxon>
        <taxon>Hexapoda</taxon>
        <taxon>Insecta</taxon>
        <taxon>Pterygota</taxon>
        <taxon>Neoptera</taxon>
        <taxon>Endopterygota</taxon>
        <taxon>Diptera</taxon>
        <taxon>Nematocera</taxon>
        <taxon>Culicoidea</taxon>
        <taxon>Culicidae</taxon>
        <taxon>Anophelinae</taxon>
        <taxon>Anopheles</taxon>
    </lineage>
</organism>
<dbReference type="AlphaFoldDB" id="A0A182Q3X6"/>
<dbReference type="Proteomes" id="UP000075886">
    <property type="component" value="Unassembled WGS sequence"/>
</dbReference>
<dbReference type="VEuPathDB" id="VectorBase:AFAF002576"/>
<feature type="domain" description="CHK kinase-like" evidence="1">
    <location>
        <begin position="566"/>
        <end position="759"/>
    </location>
</feature>
<dbReference type="STRING" id="69004.A0A182Q3X6"/>
<dbReference type="PANTHER" id="PTHR11012">
    <property type="entry name" value="PROTEIN KINASE-LIKE DOMAIN-CONTAINING"/>
    <property type="match status" value="1"/>
</dbReference>
<dbReference type="SUPFAM" id="SSF56112">
    <property type="entry name" value="Protein kinase-like (PK-like)"/>
    <property type="match status" value="2"/>
</dbReference>
<proteinExistence type="predicted"/>
<protein>
    <recommendedName>
        <fullName evidence="1">CHK kinase-like domain-containing protein</fullName>
    </recommendedName>
</protein>
<dbReference type="EnsemblMetazoa" id="AFAF002576-RA">
    <property type="protein sequence ID" value="AFAF002576-PA"/>
    <property type="gene ID" value="AFAF002576"/>
</dbReference>